<feature type="transmembrane region" description="Helical" evidence="8">
    <location>
        <begin position="275"/>
        <end position="296"/>
    </location>
</feature>
<accession>A0ABW1Q3Q9</accession>
<evidence type="ECO:0000256" key="6">
    <source>
        <dbReference type="ARBA" id="ARBA00023136"/>
    </source>
</evidence>
<evidence type="ECO:0000256" key="3">
    <source>
        <dbReference type="ARBA" id="ARBA00022475"/>
    </source>
</evidence>
<feature type="domain" description="EamA" evidence="9">
    <location>
        <begin position="2"/>
        <end position="134"/>
    </location>
</feature>
<evidence type="ECO:0000256" key="2">
    <source>
        <dbReference type="ARBA" id="ARBA00009853"/>
    </source>
</evidence>
<dbReference type="RefSeq" id="WP_108701171.1">
    <property type="nucleotide sequence ID" value="NZ_JBHSRG010000012.1"/>
</dbReference>
<feature type="transmembrane region" description="Helical" evidence="8">
    <location>
        <begin position="249"/>
        <end position="269"/>
    </location>
</feature>
<evidence type="ECO:0000256" key="8">
    <source>
        <dbReference type="SAM" id="Phobius"/>
    </source>
</evidence>
<dbReference type="PANTHER" id="PTHR32322">
    <property type="entry name" value="INNER MEMBRANE TRANSPORTER"/>
    <property type="match status" value="1"/>
</dbReference>
<dbReference type="PANTHER" id="PTHR32322:SF18">
    <property type="entry name" value="S-ADENOSYLMETHIONINE_S-ADENOSYLHOMOCYSTEINE TRANSPORTER"/>
    <property type="match status" value="1"/>
</dbReference>
<evidence type="ECO:0000313" key="10">
    <source>
        <dbReference type="EMBL" id="MFC6123539.1"/>
    </source>
</evidence>
<feature type="domain" description="EamA" evidence="9">
    <location>
        <begin position="150"/>
        <end position="289"/>
    </location>
</feature>
<evidence type="ECO:0000256" key="5">
    <source>
        <dbReference type="ARBA" id="ARBA00022989"/>
    </source>
</evidence>
<comment type="caution">
    <text evidence="10">The sequence shown here is derived from an EMBL/GenBank/DDBJ whole genome shotgun (WGS) entry which is preliminary data.</text>
</comment>
<comment type="similarity">
    <text evidence="2">Belongs to the drug/metabolite transporter (DMT) superfamily. 10 TMS drug/metabolite exporter (DME) (TC 2.A.7.3) family.</text>
</comment>
<gene>
    <name evidence="10" type="ORF">ACFPZP_21055</name>
</gene>
<dbReference type="Proteomes" id="UP001596169">
    <property type="component" value="Unassembled WGS sequence"/>
</dbReference>
<proteinExistence type="inferred from homology"/>
<organism evidence="10 11">
    <name type="scientific">Citrobacter bitternis</name>
    <dbReference type="NCBI Taxonomy" id="1585982"/>
    <lineage>
        <taxon>Bacteria</taxon>
        <taxon>Pseudomonadati</taxon>
        <taxon>Pseudomonadota</taxon>
        <taxon>Gammaproteobacteria</taxon>
        <taxon>Enterobacterales</taxon>
        <taxon>Enterobacteriaceae</taxon>
        <taxon>Citrobacter</taxon>
    </lineage>
</organism>
<dbReference type="InterPro" id="IPR037185">
    <property type="entry name" value="EmrE-like"/>
</dbReference>
<dbReference type="InterPro" id="IPR050638">
    <property type="entry name" value="AA-Vitamin_Transporters"/>
</dbReference>
<protein>
    <recommendedName>
        <fullName evidence="7">Threonine/homoserine exporter RhtA</fullName>
    </recommendedName>
</protein>
<dbReference type="SUPFAM" id="SSF103481">
    <property type="entry name" value="Multidrug resistance efflux transporter EmrE"/>
    <property type="match status" value="2"/>
</dbReference>
<keyword evidence="5 8" id="KW-1133">Transmembrane helix</keyword>
<reference evidence="11" key="1">
    <citation type="journal article" date="2019" name="Int. J. Syst. Evol. Microbiol.">
        <title>The Global Catalogue of Microorganisms (GCM) 10K type strain sequencing project: providing services to taxonomists for standard genome sequencing and annotation.</title>
        <authorList>
            <consortium name="The Broad Institute Genomics Platform"/>
            <consortium name="The Broad Institute Genome Sequencing Center for Infectious Disease"/>
            <person name="Wu L."/>
            <person name="Ma J."/>
        </authorList>
    </citation>
    <scope>NUCLEOTIDE SEQUENCE [LARGE SCALE GENOMIC DNA]</scope>
    <source>
        <strain evidence="11">JCM30009</strain>
    </source>
</reference>
<keyword evidence="3" id="KW-1003">Cell membrane</keyword>
<sequence>MAYLLLALAAIFWGGNYVVGHILVQYVDPYGLSLIRWGGTTLLMLSFYWKRFCVDFASMRKHIRINILLSFLGQVCFPLSLYIGLQYTTSLNAAIYISSTPCLVLLINHFLFREYISARNIAGVVASTVGVLYLAFSSASGNGRMQAFGLGDVLTIISALSWAFYCAFLRFKDTTVTNTSFVAFSSLLGTLILVPMFIIHAAFAEAYRGVIYSVSPSVIIGILYLIIFPSWLSYVFWNKGVSLIGTTRSEIYTHLIPVSGGIMGVVFLGNELHTYHIVTLVLIVSGIVCCSSRHSVNNRPEQQSERS</sequence>
<feature type="transmembrane region" description="Helical" evidence="8">
    <location>
        <begin position="65"/>
        <end position="85"/>
    </location>
</feature>
<feature type="transmembrane region" description="Helical" evidence="8">
    <location>
        <begin position="118"/>
        <end position="136"/>
    </location>
</feature>
<dbReference type="EMBL" id="JBHSRG010000012">
    <property type="protein sequence ID" value="MFC6123539.1"/>
    <property type="molecule type" value="Genomic_DNA"/>
</dbReference>
<keyword evidence="4 8" id="KW-0812">Transmembrane</keyword>
<keyword evidence="11" id="KW-1185">Reference proteome</keyword>
<evidence type="ECO:0000256" key="4">
    <source>
        <dbReference type="ARBA" id="ARBA00022692"/>
    </source>
</evidence>
<comment type="subcellular location">
    <subcellularLocation>
        <location evidence="1">Cell membrane</location>
        <topology evidence="1">Multi-pass membrane protein</topology>
    </subcellularLocation>
</comment>
<feature type="transmembrane region" description="Helical" evidence="8">
    <location>
        <begin position="181"/>
        <end position="204"/>
    </location>
</feature>
<feature type="transmembrane region" description="Helical" evidence="8">
    <location>
        <begin position="30"/>
        <end position="49"/>
    </location>
</feature>
<dbReference type="Pfam" id="PF00892">
    <property type="entry name" value="EamA"/>
    <property type="match status" value="2"/>
</dbReference>
<keyword evidence="6 8" id="KW-0472">Membrane</keyword>
<feature type="transmembrane region" description="Helical" evidence="8">
    <location>
        <begin position="91"/>
        <end position="111"/>
    </location>
</feature>
<feature type="transmembrane region" description="Helical" evidence="8">
    <location>
        <begin position="210"/>
        <end position="237"/>
    </location>
</feature>
<evidence type="ECO:0000259" key="9">
    <source>
        <dbReference type="Pfam" id="PF00892"/>
    </source>
</evidence>
<evidence type="ECO:0000313" key="11">
    <source>
        <dbReference type="Proteomes" id="UP001596169"/>
    </source>
</evidence>
<evidence type="ECO:0000256" key="7">
    <source>
        <dbReference type="ARBA" id="ARBA00040595"/>
    </source>
</evidence>
<dbReference type="InterPro" id="IPR000620">
    <property type="entry name" value="EamA_dom"/>
</dbReference>
<name>A0ABW1Q3Q9_9ENTR</name>
<evidence type="ECO:0000256" key="1">
    <source>
        <dbReference type="ARBA" id="ARBA00004651"/>
    </source>
</evidence>
<feature type="transmembrane region" description="Helical" evidence="8">
    <location>
        <begin position="148"/>
        <end position="169"/>
    </location>
</feature>